<evidence type="ECO:0000256" key="1">
    <source>
        <dbReference type="SAM" id="Phobius"/>
    </source>
</evidence>
<keyword evidence="1" id="KW-0812">Transmembrane</keyword>
<name>A0AAD8B865_BIOPF</name>
<keyword evidence="4" id="KW-1185">Reference proteome</keyword>
<accession>A0AAD8B865</accession>
<evidence type="ECO:0000256" key="2">
    <source>
        <dbReference type="SAM" id="SignalP"/>
    </source>
</evidence>
<proteinExistence type="predicted"/>
<feature type="signal peptide" evidence="2">
    <location>
        <begin position="1"/>
        <end position="25"/>
    </location>
</feature>
<keyword evidence="1" id="KW-1133">Transmembrane helix</keyword>
<comment type="caution">
    <text evidence="3">The sequence shown here is derived from an EMBL/GenBank/DDBJ whole genome shotgun (WGS) entry which is preliminary data.</text>
</comment>
<organism evidence="3 4">
    <name type="scientific">Biomphalaria pfeifferi</name>
    <name type="common">Bloodfluke planorb</name>
    <name type="synonym">Freshwater snail</name>
    <dbReference type="NCBI Taxonomy" id="112525"/>
    <lineage>
        <taxon>Eukaryota</taxon>
        <taxon>Metazoa</taxon>
        <taxon>Spiralia</taxon>
        <taxon>Lophotrochozoa</taxon>
        <taxon>Mollusca</taxon>
        <taxon>Gastropoda</taxon>
        <taxon>Heterobranchia</taxon>
        <taxon>Euthyneura</taxon>
        <taxon>Panpulmonata</taxon>
        <taxon>Hygrophila</taxon>
        <taxon>Lymnaeoidea</taxon>
        <taxon>Planorbidae</taxon>
        <taxon>Biomphalaria</taxon>
    </lineage>
</organism>
<feature type="chain" id="PRO_5042296281" evidence="2">
    <location>
        <begin position="26"/>
        <end position="127"/>
    </location>
</feature>
<sequence length="127" mass="14075">MSLQFLQFLLVIVLLVCVNNSVVQCATPEPEMTCSDAVHMCKNDFANSDKKRHDVLLLIQCLKAASCDDNDDDTAMRDKEVYIARTNVLHYSPLDDMENGAKSAPVVSAVTLILSSMAALVMIQRRQ</sequence>
<reference evidence="3" key="2">
    <citation type="submission" date="2023-04" db="EMBL/GenBank/DDBJ databases">
        <authorList>
            <person name="Bu L."/>
            <person name="Lu L."/>
            <person name="Laidemitt M.R."/>
            <person name="Zhang S.M."/>
            <person name="Mutuku M."/>
            <person name="Mkoji G."/>
            <person name="Steinauer M."/>
            <person name="Loker E.S."/>
        </authorList>
    </citation>
    <scope>NUCLEOTIDE SEQUENCE</scope>
    <source>
        <strain evidence="3">KasaAsao</strain>
        <tissue evidence="3">Whole Snail</tissue>
    </source>
</reference>
<dbReference type="Proteomes" id="UP001233172">
    <property type="component" value="Unassembled WGS sequence"/>
</dbReference>
<evidence type="ECO:0000313" key="4">
    <source>
        <dbReference type="Proteomes" id="UP001233172"/>
    </source>
</evidence>
<reference evidence="3" key="1">
    <citation type="journal article" date="2023" name="PLoS Negl. Trop. Dis.">
        <title>A genome sequence for Biomphalaria pfeifferi, the major vector snail for the human-infecting parasite Schistosoma mansoni.</title>
        <authorList>
            <person name="Bu L."/>
            <person name="Lu L."/>
            <person name="Laidemitt M.R."/>
            <person name="Zhang S.M."/>
            <person name="Mutuku M."/>
            <person name="Mkoji G."/>
            <person name="Steinauer M."/>
            <person name="Loker E.S."/>
        </authorList>
    </citation>
    <scope>NUCLEOTIDE SEQUENCE</scope>
    <source>
        <strain evidence="3">KasaAsao</strain>
    </source>
</reference>
<feature type="transmembrane region" description="Helical" evidence="1">
    <location>
        <begin position="103"/>
        <end position="123"/>
    </location>
</feature>
<protein>
    <submittedName>
        <fullName evidence="3">Uncharacterized protein</fullName>
    </submittedName>
</protein>
<evidence type="ECO:0000313" key="3">
    <source>
        <dbReference type="EMBL" id="KAK0049164.1"/>
    </source>
</evidence>
<keyword evidence="2" id="KW-0732">Signal</keyword>
<dbReference type="EMBL" id="JASAOG010000129">
    <property type="protein sequence ID" value="KAK0049164.1"/>
    <property type="molecule type" value="Genomic_DNA"/>
</dbReference>
<keyword evidence="1" id="KW-0472">Membrane</keyword>
<gene>
    <name evidence="3" type="ORF">Bpfe_021443</name>
</gene>
<dbReference type="AlphaFoldDB" id="A0AAD8B865"/>